<evidence type="ECO:0008006" key="3">
    <source>
        <dbReference type="Google" id="ProtNLM"/>
    </source>
</evidence>
<evidence type="ECO:0000313" key="2">
    <source>
        <dbReference type="Proteomes" id="UP001431429"/>
    </source>
</evidence>
<accession>A0ABT0ULA1</accession>
<comment type="caution">
    <text evidence="1">The sequence shown here is derived from an EMBL/GenBank/DDBJ whole genome shotgun (WGS) entry which is preliminary data.</text>
</comment>
<reference evidence="1" key="1">
    <citation type="submission" date="2022-06" db="EMBL/GenBank/DDBJ databases">
        <title>Genome public.</title>
        <authorList>
            <person name="Sun Q."/>
        </authorList>
    </citation>
    <scope>NUCLEOTIDE SEQUENCE</scope>
    <source>
        <strain evidence="1">CWNU-1</strain>
    </source>
</reference>
<protein>
    <recommendedName>
        <fullName evidence="3">Transposase</fullName>
    </recommendedName>
</protein>
<evidence type="ECO:0000313" key="1">
    <source>
        <dbReference type="EMBL" id="MCM2388178.1"/>
    </source>
</evidence>
<keyword evidence="2" id="KW-1185">Reference proteome</keyword>
<name>A0ABT0ULA1_9ACTN</name>
<dbReference type="EMBL" id="JAMQAW010000007">
    <property type="protein sequence ID" value="MCM2388178.1"/>
    <property type="molecule type" value="Genomic_DNA"/>
</dbReference>
<organism evidence="1 2">
    <name type="scientific">Streptomyces albipurpureus</name>
    <dbReference type="NCBI Taxonomy" id="2897419"/>
    <lineage>
        <taxon>Bacteria</taxon>
        <taxon>Bacillati</taxon>
        <taxon>Actinomycetota</taxon>
        <taxon>Actinomycetes</taxon>
        <taxon>Kitasatosporales</taxon>
        <taxon>Streptomycetaceae</taxon>
        <taxon>Streptomyces</taxon>
    </lineage>
</organism>
<dbReference type="RefSeq" id="WP_250918807.1">
    <property type="nucleotide sequence ID" value="NZ_JAMQAW010000007.1"/>
</dbReference>
<proteinExistence type="predicted"/>
<dbReference type="Proteomes" id="UP001431429">
    <property type="component" value="Unassembled WGS sequence"/>
</dbReference>
<gene>
    <name evidence="1" type="ORF">NBG84_07640</name>
</gene>
<sequence length="57" mass="6199">MAELQAKISGSWRSMRGLTAFCRVRSYVATAKAHGVEVFTALRNAFLGDPWSIATPA</sequence>